<dbReference type="RefSeq" id="WP_269579316.1">
    <property type="nucleotide sequence ID" value="NZ_CP114588.1"/>
</dbReference>
<gene>
    <name evidence="4" type="primary">thpR</name>
    <name evidence="4" type="ORF">N8M53_02180</name>
</gene>
<sequence length="183" mass="20139">MRLFFALGLDEKANQAARDRLVRYNHHLFGVGRAVPDQNLHLTLAFLGEVPDTKLPALQAAASNLDLPAFSLTTSGVEIWEQPKIACVTFNQPPSALFELANHLQTLSVWPAKADSHAFTPHITLRRGVKDDNALDLPTLPAQTFACQQFGLYASPSSASDESIPRDNEGRALYQCLHQFSLC</sequence>
<evidence type="ECO:0000256" key="2">
    <source>
        <dbReference type="HAMAP-Rule" id="MF_01940"/>
    </source>
</evidence>
<dbReference type="InterPro" id="IPR014051">
    <property type="entry name" value="Phosphoesterase_HXTX"/>
</dbReference>
<keyword evidence="1 2" id="KW-0378">Hydrolase</keyword>
<dbReference type="AlphaFoldDB" id="A0AA47KLI7"/>
<dbReference type="PANTHER" id="PTHR35561:SF1">
    <property type="entry name" value="RNA 2',3'-CYCLIC PHOSPHODIESTERASE"/>
    <property type="match status" value="1"/>
</dbReference>
<protein>
    <recommendedName>
        <fullName evidence="2">RNA 2',3'-cyclic phosphodiesterase</fullName>
        <shortName evidence="2">RNA 2',3'-CPDase</shortName>
        <ecNumber evidence="2">3.1.4.58</ecNumber>
    </recommendedName>
</protein>
<dbReference type="InterPro" id="IPR009097">
    <property type="entry name" value="Cyclic_Pdiesterase"/>
</dbReference>
<dbReference type="Proteomes" id="UP001164748">
    <property type="component" value="Chromosome"/>
</dbReference>
<feature type="active site" description="Proton donor" evidence="2">
    <location>
        <position position="41"/>
    </location>
</feature>
<dbReference type="Pfam" id="PF02834">
    <property type="entry name" value="LigT_PEase"/>
    <property type="match status" value="1"/>
</dbReference>
<accession>A0AA47KLI7</accession>
<proteinExistence type="inferred from homology"/>
<feature type="short sequence motif" description="HXTX 1" evidence="2">
    <location>
        <begin position="41"/>
        <end position="44"/>
    </location>
</feature>
<comment type="similarity">
    <text evidence="2">Belongs to the 2H phosphoesterase superfamily. ThpR family.</text>
</comment>
<evidence type="ECO:0000313" key="5">
    <source>
        <dbReference type="Proteomes" id="UP001164748"/>
    </source>
</evidence>
<reference evidence="4" key="1">
    <citation type="submission" date="2022-09" db="EMBL/GenBank/DDBJ databases">
        <authorList>
            <person name="Li Z.-J."/>
        </authorList>
    </citation>
    <scope>NUCLEOTIDE SEQUENCE</scope>
    <source>
        <strain evidence="4">TGB11</strain>
    </source>
</reference>
<evidence type="ECO:0000259" key="3">
    <source>
        <dbReference type="Pfam" id="PF02834"/>
    </source>
</evidence>
<evidence type="ECO:0000256" key="1">
    <source>
        <dbReference type="ARBA" id="ARBA00022801"/>
    </source>
</evidence>
<evidence type="ECO:0000313" key="4">
    <source>
        <dbReference type="EMBL" id="WBA09058.1"/>
    </source>
</evidence>
<dbReference type="Gene3D" id="3.90.1140.10">
    <property type="entry name" value="Cyclic phosphodiesterase"/>
    <property type="match status" value="1"/>
</dbReference>
<dbReference type="GO" id="GO:0004113">
    <property type="term" value="F:2',3'-cyclic-nucleotide 3'-phosphodiesterase activity"/>
    <property type="evidence" value="ECO:0007669"/>
    <property type="project" value="InterPro"/>
</dbReference>
<comment type="function">
    <text evidence="2">Hydrolyzes RNA 2',3'-cyclic phosphodiester to an RNA 2'-phosphomonoester.</text>
</comment>
<dbReference type="HAMAP" id="MF_01940">
    <property type="entry name" value="RNA_CPDase"/>
    <property type="match status" value="1"/>
</dbReference>
<dbReference type="SUPFAM" id="SSF55144">
    <property type="entry name" value="LigT-like"/>
    <property type="match status" value="1"/>
</dbReference>
<feature type="active site" description="Proton acceptor" evidence="2">
    <location>
        <position position="122"/>
    </location>
</feature>
<dbReference type="EMBL" id="CP114588">
    <property type="protein sequence ID" value="WBA09058.1"/>
    <property type="molecule type" value="Genomic_DNA"/>
</dbReference>
<dbReference type="EC" id="3.1.4.58" evidence="2"/>
<name>A0AA47KLI7_9GAMM</name>
<feature type="short sequence motif" description="HXTX 2" evidence="2">
    <location>
        <begin position="122"/>
        <end position="125"/>
    </location>
</feature>
<dbReference type="NCBIfam" id="TIGR02258">
    <property type="entry name" value="2_5_ligase"/>
    <property type="match status" value="1"/>
</dbReference>
<organism evidence="4 5">
    <name type="scientific">Salinivibrio kushneri</name>
    <dbReference type="NCBI Taxonomy" id="1908198"/>
    <lineage>
        <taxon>Bacteria</taxon>
        <taxon>Pseudomonadati</taxon>
        <taxon>Pseudomonadota</taxon>
        <taxon>Gammaproteobacteria</taxon>
        <taxon>Vibrionales</taxon>
        <taxon>Vibrionaceae</taxon>
        <taxon>Salinivibrio</taxon>
    </lineage>
</organism>
<dbReference type="GO" id="GO:0008664">
    <property type="term" value="F:RNA 2',3'-cyclic 3'-phosphodiesterase activity"/>
    <property type="evidence" value="ECO:0007669"/>
    <property type="project" value="UniProtKB-EC"/>
</dbReference>
<comment type="catalytic activity">
    <reaction evidence="2">
        <text>a 3'-end 2',3'-cyclophospho-ribonucleotide-RNA + H2O = a 3'-end 2'-phospho-ribonucleotide-RNA + H(+)</text>
        <dbReference type="Rhea" id="RHEA:11828"/>
        <dbReference type="Rhea" id="RHEA-COMP:10464"/>
        <dbReference type="Rhea" id="RHEA-COMP:17353"/>
        <dbReference type="ChEBI" id="CHEBI:15377"/>
        <dbReference type="ChEBI" id="CHEBI:15378"/>
        <dbReference type="ChEBI" id="CHEBI:83064"/>
        <dbReference type="ChEBI" id="CHEBI:173113"/>
        <dbReference type="EC" id="3.1.4.58"/>
    </reaction>
</comment>
<dbReference type="PANTHER" id="PTHR35561">
    <property type="entry name" value="RNA 2',3'-CYCLIC PHOSPHODIESTERASE"/>
    <property type="match status" value="1"/>
</dbReference>
<dbReference type="InterPro" id="IPR004175">
    <property type="entry name" value="RNA_CPDase"/>
</dbReference>
<feature type="domain" description="Phosphoesterase HXTX" evidence="3">
    <location>
        <begin position="31"/>
        <end position="83"/>
    </location>
</feature>